<dbReference type="CDD" id="cd02258">
    <property type="entry name" value="Peptidase_C25_N"/>
    <property type="match status" value="1"/>
</dbReference>
<dbReference type="Proteomes" id="UP000251692">
    <property type="component" value="Unassembled WGS sequence"/>
</dbReference>
<dbReference type="InterPro" id="IPR026444">
    <property type="entry name" value="Secre_tail"/>
</dbReference>
<feature type="signal peptide" evidence="2">
    <location>
        <begin position="1"/>
        <end position="24"/>
    </location>
</feature>
<feature type="chain" id="PRO_5016784111" description="Gingipain domain-containing protein" evidence="2">
    <location>
        <begin position="25"/>
        <end position="1285"/>
    </location>
</feature>
<dbReference type="NCBIfam" id="TIGR04183">
    <property type="entry name" value="Por_Secre_tail"/>
    <property type="match status" value="1"/>
</dbReference>
<dbReference type="Gene3D" id="2.60.40.4070">
    <property type="match status" value="1"/>
</dbReference>
<evidence type="ECO:0000256" key="2">
    <source>
        <dbReference type="SAM" id="SignalP"/>
    </source>
</evidence>
<dbReference type="GO" id="GO:0008234">
    <property type="term" value="F:cysteine-type peptidase activity"/>
    <property type="evidence" value="ECO:0007669"/>
    <property type="project" value="InterPro"/>
</dbReference>
<dbReference type="InterPro" id="IPR029030">
    <property type="entry name" value="Caspase-like_dom_sf"/>
</dbReference>
<sequence>MRPLRLLFVFMLCVLCVKTQKAFAQTPDATPFILTWDKQEKVFPTPDHPGTIPAFKGAAIDHQKRLPYFRFRIPDARISNLYLTATTYAAFTPAEQKLFAGAAIGSAPDVYIINTKENRLPVSLVTILPVRRNPQTNQLEKLTSFSYTYTSGQSTQAVFQSIKAANFTSNSVLSAGNWYKLAITETGIHKIDKGVLQKLGIDVRSINPKTIQLFGNGGGMLPQPNSAPRPNDLQENAVMVSGEADGKFDDNDFILFYGQGPHTWQYDAAQKKFSHSYNVYSDTAYYFLRVGYEPGARIAVRGQAAGATQSITTYNERAFYENDLRNMVLSGREWYGEEFSSFNPERVFQFAASGLAPGSELKLTAALMANSSVNSSFAVKLNNQLLGSQSITGRGGADYHPEGVKSTRTYTLNQQAIGNATELKASVQFNPEGNSAALGYLNYLELEYERQLQLYGEQTAFRSLASMNSAVSTFTVGGAPAASIIWDVTTPTRPVLQETSINNGFSFSAPTDVLREFVVFRNTAGIKPTPVGKVANQNLHALNLNGTTDLVIVTHPQFLSEAKRLAEYRSRKSNLHVQVVTTQQIYNEFSSGAQDVTAIRDFMRMVYSRSRKSGDEKVYLLLFGDASYDYKNRQLVNTNFVPVYQSRESLHPIYSYSSEDYYGFLDDEEGEWQEDLTGDHLLDIGIGRLPVKTPSEAAIVVNKIIAYESPQHFGKWRNQITFVADDADFNEHQQDSEFLATYLETTAPVYTSNKVYIDLYPQIAQGNGSQRAPEANAALDKAIEQGSLLINYTGHGNELTLASEQILTMAQIKSWRNKDKLAFLLTATCEFGRYDDPARASGAEAALLHPEGGVIGLLTTTRPVYSFNNRILNRNFFKSAFAGNAIRLGDVMLQTKNTSITDGLNGAGDVNNRNFTLLCDPTLQLAQPALQAQITQFNGKPLAQDTLSALGKVTLAGSILSDAGINSAFTGQLHLTVYEKPVTRYTLGDENTAKMPVQLRENIIYDGKASIKNGLFEVSFVVPKDIDPRIGAGRITLYASNNQNEAMGAATHFLVGGIAKDQAADNTPPTIKVYMQDESFVFGGVTNNNPLLLAKLFDDNGINTAGIGTAHELTATLDGKPDHLIVLNDYYTSEPDTYQEGRIRYNLKDLAPGPHSLKLRAWDTHNNSSEEYIEFIVSNDSKIALEHVLNYPNPFSTKTTFHFDHNRAGETIEIQVQIFTVSGKLIKTLEATAYNSPTHLAALTWNGRDEYNDLLARGVYIYKVNIRSQQDGSKTSKFEKLVILN</sequence>
<evidence type="ECO:0000256" key="1">
    <source>
        <dbReference type="ARBA" id="ARBA00022729"/>
    </source>
</evidence>
<protein>
    <recommendedName>
        <fullName evidence="3">Gingipain domain-containing protein</fullName>
    </recommendedName>
</protein>
<name>A0A364REA3_9BACT</name>
<evidence type="ECO:0000313" key="5">
    <source>
        <dbReference type="Proteomes" id="UP000251692"/>
    </source>
</evidence>
<feature type="domain" description="Gingipain" evidence="3">
    <location>
        <begin position="551"/>
        <end position="925"/>
    </location>
</feature>
<accession>A0A364REA3</accession>
<gene>
    <name evidence="4" type="ORF">DP923_09585</name>
</gene>
<evidence type="ECO:0000259" key="3">
    <source>
        <dbReference type="Pfam" id="PF01364"/>
    </source>
</evidence>
<organism evidence="4 5">
    <name type="scientific">Pontibacter arcticus</name>
    <dbReference type="NCBI Taxonomy" id="2080288"/>
    <lineage>
        <taxon>Bacteria</taxon>
        <taxon>Pseudomonadati</taxon>
        <taxon>Bacteroidota</taxon>
        <taxon>Cytophagia</taxon>
        <taxon>Cytophagales</taxon>
        <taxon>Hymenobacteraceae</taxon>
        <taxon>Pontibacter</taxon>
    </lineage>
</organism>
<comment type="caution">
    <text evidence="4">The sequence shown here is derived from an EMBL/GenBank/DDBJ whole genome shotgun (WGS) entry which is preliminary data.</text>
</comment>
<reference evidence="4 5" key="1">
    <citation type="submission" date="2018-06" db="EMBL/GenBank/DDBJ databases">
        <authorList>
            <person name="Liu Z.-W."/>
        </authorList>
    </citation>
    <scope>NUCLEOTIDE SEQUENCE [LARGE SCALE GENOMIC DNA]</scope>
    <source>
        <strain evidence="4 5">2b14</strain>
    </source>
</reference>
<dbReference type="InterPro" id="IPR001769">
    <property type="entry name" value="Gingipain"/>
</dbReference>
<keyword evidence="5" id="KW-1185">Reference proteome</keyword>
<evidence type="ECO:0000313" key="4">
    <source>
        <dbReference type="EMBL" id="RAU82623.1"/>
    </source>
</evidence>
<dbReference type="InterPro" id="IPR029031">
    <property type="entry name" value="Gingipain_N_sf"/>
</dbReference>
<proteinExistence type="predicted"/>
<keyword evidence="1 2" id="KW-0732">Signal</keyword>
<dbReference type="Gene3D" id="3.40.50.10390">
    <property type="entry name" value="Gingipain r, domain 1"/>
    <property type="match status" value="1"/>
</dbReference>
<dbReference type="Pfam" id="PF01364">
    <property type="entry name" value="Peptidase_C25"/>
    <property type="match status" value="1"/>
</dbReference>
<dbReference type="GO" id="GO:0006508">
    <property type="term" value="P:proteolysis"/>
    <property type="evidence" value="ECO:0007669"/>
    <property type="project" value="InterPro"/>
</dbReference>
<dbReference type="SUPFAM" id="SSF52129">
    <property type="entry name" value="Caspase-like"/>
    <property type="match status" value="1"/>
</dbReference>
<dbReference type="Gene3D" id="3.40.50.1460">
    <property type="match status" value="1"/>
</dbReference>
<dbReference type="EMBL" id="QMDV01000003">
    <property type="protein sequence ID" value="RAU82623.1"/>
    <property type="molecule type" value="Genomic_DNA"/>
</dbReference>
<dbReference type="OrthoDB" id="9809780at2"/>
<reference evidence="4 5" key="2">
    <citation type="submission" date="2018-07" db="EMBL/GenBank/DDBJ databases">
        <title>Pontibacter sp. 2b14 genomic sequence and assembly.</title>
        <authorList>
            <person name="Du Z.-J."/>
        </authorList>
    </citation>
    <scope>NUCLEOTIDE SEQUENCE [LARGE SCALE GENOMIC DNA]</scope>
    <source>
        <strain evidence="4 5">2b14</strain>
    </source>
</reference>
<dbReference type="NCBIfam" id="NF033707">
    <property type="entry name" value="T9SS_sortase"/>
    <property type="match status" value="1"/>
</dbReference>